<evidence type="ECO:0000256" key="3">
    <source>
        <dbReference type="ARBA" id="ARBA00023274"/>
    </source>
</evidence>
<dbReference type="GO" id="GO:0005762">
    <property type="term" value="C:mitochondrial large ribosomal subunit"/>
    <property type="evidence" value="ECO:0007669"/>
    <property type="project" value="TreeGrafter"/>
</dbReference>
<dbReference type="SUPFAM" id="SSF64263">
    <property type="entry name" value="Prokaryotic ribosomal protein L17"/>
    <property type="match status" value="1"/>
</dbReference>
<dbReference type="GO" id="GO:0003735">
    <property type="term" value="F:structural constituent of ribosome"/>
    <property type="evidence" value="ECO:0007669"/>
    <property type="project" value="InterPro"/>
</dbReference>
<comment type="similarity">
    <text evidence="1">Belongs to the bacterial ribosomal protein bL17 family.</text>
</comment>
<dbReference type="STRING" id="2163413.A0A4P6XSU5"/>
<evidence type="ECO:0000256" key="4">
    <source>
        <dbReference type="SAM" id="MobiDB-lite"/>
    </source>
</evidence>
<evidence type="ECO:0000256" key="1">
    <source>
        <dbReference type="ARBA" id="ARBA00008777"/>
    </source>
</evidence>
<name>A0A4P6XSU5_9ASCO</name>
<organism evidence="5 6">
    <name type="scientific">Metschnikowia aff. pulcherrima</name>
    <dbReference type="NCBI Taxonomy" id="2163413"/>
    <lineage>
        <taxon>Eukaryota</taxon>
        <taxon>Fungi</taxon>
        <taxon>Dikarya</taxon>
        <taxon>Ascomycota</taxon>
        <taxon>Saccharomycotina</taxon>
        <taxon>Pichiomycetes</taxon>
        <taxon>Metschnikowiaceae</taxon>
        <taxon>Metschnikowia</taxon>
    </lineage>
</organism>
<dbReference type="InterPro" id="IPR036373">
    <property type="entry name" value="Ribosomal_bL17_sf"/>
</dbReference>
<dbReference type="EMBL" id="CP034461">
    <property type="protein sequence ID" value="QBM90647.1"/>
    <property type="molecule type" value="Genomic_DNA"/>
</dbReference>
<gene>
    <name evidence="5" type="primary">MPUL0F02310</name>
    <name evidence="5" type="ORF">METSCH_F02310</name>
</gene>
<sequence>MPALKKFDANVVRHVKLMNKNLCANLIRHEYIVTGRTKAKRAQSEIEAFLSRAMHQNRQLTNEPLDKRIQQVKALGYLQPPDKKELALKVLGDLSERFTHRTHGFTRIIKLENRLGTDNAPMSVLELVDSDFEIKFWYTAKIVARLELQNLPLDGLTSHNVKNLTKSRHDGEQRFRAAVEEAKVKFFSYDPQTETVTDPAMQKNLQNKPSDKFYEQAENFASSKKFPVKPRQERLPVVLPKSPFLEQTK</sequence>
<dbReference type="Gene3D" id="3.90.1030.10">
    <property type="entry name" value="Ribosomal protein L17"/>
    <property type="match status" value="1"/>
</dbReference>
<evidence type="ECO:0000256" key="2">
    <source>
        <dbReference type="ARBA" id="ARBA00022980"/>
    </source>
</evidence>
<reference evidence="6" key="1">
    <citation type="submission" date="2019-03" db="EMBL/GenBank/DDBJ databases">
        <title>Snf2 controls pulcherriminic acid biosynthesis and connects pigmentation and antifungal activity of the yeast Metschnikowia pulcherrima.</title>
        <authorList>
            <person name="Gore-Lloyd D."/>
            <person name="Sumann I."/>
            <person name="Brachmann A.O."/>
            <person name="Schneeberger K."/>
            <person name="Ortiz-Merino R.A."/>
            <person name="Moreno-Beltran M."/>
            <person name="Schlaefli M."/>
            <person name="Kirner P."/>
            <person name="Santos Kron A."/>
            <person name="Wolfe K.H."/>
            <person name="Piel J."/>
            <person name="Ahrens C.H."/>
            <person name="Henk D."/>
            <person name="Freimoser F.M."/>
        </authorList>
    </citation>
    <scope>NUCLEOTIDE SEQUENCE [LARGE SCALE GENOMIC DNA]</scope>
    <source>
        <strain evidence="6">APC 1.2</strain>
    </source>
</reference>
<dbReference type="GO" id="GO:0006412">
    <property type="term" value="P:translation"/>
    <property type="evidence" value="ECO:0007669"/>
    <property type="project" value="InterPro"/>
</dbReference>
<keyword evidence="3" id="KW-0687">Ribonucleoprotein</keyword>
<evidence type="ECO:0000313" key="5">
    <source>
        <dbReference type="EMBL" id="QBM90647.1"/>
    </source>
</evidence>
<keyword evidence="6" id="KW-1185">Reference proteome</keyword>
<dbReference type="InterPro" id="IPR000456">
    <property type="entry name" value="Ribosomal_bL17"/>
</dbReference>
<evidence type="ECO:0000313" key="6">
    <source>
        <dbReference type="Proteomes" id="UP000292447"/>
    </source>
</evidence>
<proteinExistence type="inferred from homology"/>
<protein>
    <submittedName>
        <fullName evidence="5">LSU ribosomal protein L17P</fullName>
    </submittedName>
</protein>
<accession>A0A4P6XSU5</accession>
<dbReference type="Pfam" id="PF01196">
    <property type="entry name" value="Ribosomal_L17"/>
    <property type="match status" value="1"/>
</dbReference>
<dbReference type="AlphaFoldDB" id="A0A4P6XSU5"/>
<dbReference type="Proteomes" id="UP000292447">
    <property type="component" value="Chromosome VI"/>
</dbReference>
<dbReference type="PANTHER" id="PTHR14413">
    <property type="entry name" value="RIBOSOMAL PROTEIN L17"/>
    <property type="match status" value="1"/>
</dbReference>
<feature type="region of interest" description="Disordered" evidence="4">
    <location>
        <begin position="229"/>
        <end position="249"/>
    </location>
</feature>
<dbReference type="PANTHER" id="PTHR14413:SF16">
    <property type="entry name" value="LARGE RIBOSOMAL SUBUNIT PROTEIN BL17M"/>
    <property type="match status" value="1"/>
</dbReference>
<keyword evidence="2 5" id="KW-0689">Ribosomal protein</keyword>